<dbReference type="PANTHER" id="PTHR43380">
    <property type="entry name" value="2-OXOISOVALERATE DEHYDROGENASE SUBUNIT ALPHA, MITOCHONDRIAL"/>
    <property type="match status" value="1"/>
</dbReference>
<dbReference type="InterPro" id="IPR001017">
    <property type="entry name" value="DH_E1"/>
</dbReference>
<dbReference type="NCBIfam" id="TIGR03181">
    <property type="entry name" value="PDH_E1_alph_x"/>
    <property type="match status" value="1"/>
</dbReference>
<evidence type="ECO:0000313" key="6">
    <source>
        <dbReference type="EMBL" id="EMR14530.1"/>
    </source>
</evidence>
<evidence type="ECO:0000256" key="3">
    <source>
        <dbReference type="ARBA" id="ARBA00023052"/>
    </source>
</evidence>
<evidence type="ECO:0000256" key="4">
    <source>
        <dbReference type="RuleBase" id="RU366007"/>
    </source>
</evidence>
<dbReference type="InterPro" id="IPR017596">
    <property type="entry name" value="PdhA/BkdA"/>
</dbReference>
<organism evidence="6 7">
    <name type="scientific">Peanut witches'-broom phytoplasma NTU2011</name>
    <dbReference type="NCBI Taxonomy" id="1163385"/>
    <lineage>
        <taxon>Bacteria</taxon>
        <taxon>Bacillati</taxon>
        <taxon>Mycoplasmatota</taxon>
        <taxon>Mollicutes</taxon>
        <taxon>Acholeplasmatales</taxon>
        <taxon>Acholeplasmataceae</taxon>
        <taxon>Candidatus Phytoplasma</taxon>
        <taxon>16SrII (Peanut WB group)</taxon>
    </lineage>
</organism>
<keyword evidence="7" id="KW-1185">Reference proteome</keyword>
<evidence type="ECO:0000313" key="7">
    <source>
        <dbReference type="Proteomes" id="UP000014082"/>
    </source>
</evidence>
<comment type="cofactor">
    <cofactor evidence="1 4">
        <name>thiamine diphosphate</name>
        <dbReference type="ChEBI" id="CHEBI:58937"/>
    </cofactor>
</comment>
<keyword evidence="4 6" id="KW-0670">Pyruvate</keyword>
<sequence>MSKKIDDFLYNVEQKPMLQVLDEQGFVINSEFEPNLSNEELLKIYEFMVFTRETDTAAFQYQRQGRMLSYVLNTGHEACQIGIAAACADNDWISPYFRDLGMFLYRGVSVENILLYWYGNERGSAIEAQKRILPVNIIIGSSINIGAGLALASKLDNKRDVTIATIGDGGTASEEFAAGLNYAAVFQVPLVVAIQNNQYAISTPRKVACYAESLAQKAIAFGIPGIRVDGNDILAVYTAAKHFIESARNGNGPSLLELYTYRLLGHTTNDNPSLYRSKSEEEEWFKKEPISRFQKYLINKNILTDELINKIKQNVIDKIKEAHKRILTYANIVEPKEVFEHTYETMTPQLKMQLHDYESFLKSTEEGK</sequence>
<reference evidence="6 7" key="1">
    <citation type="journal article" date="2013" name="PLoS ONE">
        <title>Comparative analysis of the peanut witches'-broom phytoplasma genome reveals horizontal transfer of potential mobile units and effectors.</title>
        <authorList>
            <person name="Chung W.C."/>
            <person name="Chen L.L."/>
            <person name="Lo W.S."/>
            <person name="Lin C.P."/>
            <person name="Kuo C.H."/>
        </authorList>
    </citation>
    <scope>NUCLEOTIDE SEQUENCE [LARGE SCALE GENOMIC DNA]</scope>
    <source>
        <strain evidence="6 7">NTU2011</strain>
    </source>
</reference>
<name>A0ABP2TFY0_PEWBP</name>
<dbReference type="InterPro" id="IPR029061">
    <property type="entry name" value="THDP-binding"/>
</dbReference>
<evidence type="ECO:0000256" key="1">
    <source>
        <dbReference type="ARBA" id="ARBA00001964"/>
    </source>
</evidence>
<dbReference type="EMBL" id="AMWZ01000010">
    <property type="protein sequence ID" value="EMR14530.1"/>
    <property type="molecule type" value="Genomic_DNA"/>
</dbReference>
<comment type="subunit">
    <text evidence="4">Heterodimer of an alpha and a beta chain.</text>
</comment>
<dbReference type="CDD" id="cd02000">
    <property type="entry name" value="TPP_E1_PDC_ADC_BCADC"/>
    <property type="match status" value="1"/>
</dbReference>
<comment type="catalytic activity">
    <reaction evidence="4">
        <text>N(6)-[(R)-lipoyl]-L-lysyl-[protein] + pyruvate + H(+) = N(6)-[(R)-S(8)-acetyldihydrolipoyl]-L-lysyl-[protein] + CO2</text>
        <dbReference type="Rhea" id="RHEA:19189"/>
        <dbReference type="Rhea" id="RHEA-COMP:10474"/>
        <dbReference type="Rhea" id="RHEA-COMP:10478"/>
        <dbReference type="ChEBI" id="CHEBI:15361"/>
        <dbReference type="ChEBI" id="CHEBI:15378"/>
        <dbReference type="ChEBI" id="CHEBI:16526"/>
        <dbReference type="ChEBI" id="CHEBI:83099"/>
        <dbReference type="ChEBI" id="CHEBI:83111"/>
        <dbReference type="EC" id="1.2.4.1"/>
    </reaction>
</comment>
<dbReference type="SUPFAM" id="SSF52518">
    <property type="entry name" value="Thiamin diphosphate-binding fold (THDP-binding)"/>
    <property type="match status" value="1"/>
</dbReference>
<proteinExistence type="predicted"/>
<dbReference type="EC" id="1.2.4.1" evidence="4"/>
<dbReference type="InterPro" id="IPR050771">
    <property type="entry name" value="Alpha-ketoacid_DH_E1_comp"/>
</dbReference>
<dbReference type="PANTHER" id="PTHR43380:SF1">
    <property type="entry name" value="2-OXOISOVALERATE DEHYDROGENASE SUBUNIT ALPHA, MITOCHONDRIAL"/>
    <property type="match status" value="1"/>
</dbReference>
<protein>
    <recommendedName>
        <fullName evidence="4">Pyruvate dehydrogenase E1 component subunit alpha</fullName>
        <ecNumber evidence="4">1.2.4.1</ecNumber>
    </recommendedName>
</protein>
<keyword evidence="3 4" id="KW-0786">Thiamine pyrophosphate</keyword>
<dbReference type="Pfam" id="PF00676">
    <property type="entry name" value="E1_dh"/>
    <property type="match status" value="1"/>
</dbReference>
<comment type="function">
    <text evidence="4">The pyruvate dehydrogenase complex catalyzes the overall conversion of pyruvate to acetyl-CoA and CO(2). It contains multiple copies of three enzymatic components: pyruvate dehydrogenase (E1), dihydrolipoamide acetyltransferase (E2) and lipoamide dehydrogenase (E3).</text>
</comment>
<dbReference type="Gene3D" id="3.40.50.970">
    <property type="match status" value="1"/>
</dbReference>
<comment type="caution">
    <text evidence="6">The sequence shown here is derived from an EMBL/GenBank/DDBJ whole genome shotgun (WGS) entry which is preliminary data.</text>
</comment>
<accession>A0ABP2TFY0</accession>
<keyword evidence="2 4" id="KW-0560">Oxidoreductase</keyword>
<gene>
    <name evidence="6" type="primary">pdhA</name>
    <name evidence="6" type="ORF">PNWB_v1c3800</name>
</gene>
<evidence type="ECO:0000256" key="2">
    <source>
        <dbReference type="ARBA" id="ARBA00023002"/>
    </source>
</evidence>
<feature type="domain" description="Dehydrogenase E1 component" evidence="5">
    <location>
        <begin position="46"/>
        <end position="325"/>
    </location>
</feature>
<dbReference type="Proteomes" id="UP000014082">
    <property type="component" value="Unassembled WGS sequence"/>
</dbReference>
<evidence type="ECO:0000259" key="5">
    <source>
        <dbReference type="Pfam" id="PF00676"/>
    </source>
</evidence>